<accession>A0ABV9LDC5</accession>
<gene>
    <name evidence="2" type="ORF">ACFO3M_00075</name>
</gene>
<feature type="transmembrane region" description="Helical" evidence="1">
    <location>
        <begin position="12"/>
        <end position="32"/>
    </location>
</feature>
<keyword evidence="1" id="KW-0812">Transmembrane</keyword>
<sequence>MGVVLRGLRQALAAVLLAAVVALAVAGLWSLLGDGSFLSRFALVLLVLAGLIGLTSGAVFTRAHEYEHGRRPDLDDHGSPGGVLTGVGVFLFVSLPLFAAGAVLLTVA</sequence>
<reference evidence="3" key="1">
    <citation type="journal article" date="2019" name="Int. J. Syst. Evol. Microbiol.">
        <title>The Global Catalogue of Microorganisms (GCM) 10K type strain sequencing project: providing services to taxonomists for standard genome sequencing and annotation.</title>
        <authorList>
            <consortium name="The Broad Institute Genomics Platform"/>
            <consortium name="The Broad Institute Genome Sequencing Center for Infectious Disease"/>
            <person name="Wu L."/>
            <person name="Ma J."/>
        </authorList>
    </citation>
    <scope>NUCLEOTIDE SEQUENCE [LARGE SCALE GENOMIC DNA]</scope>
    <source>
        <strain evidence="3">CCUG 62763</strain>
    </source>
</reference>
<evidence type="ECO:0000313" key="3">
    <source>
        <dbReference type="Proteomes" id="UP001596025"/>
    </source>
</evidence>
<keyword evidence="1" id="KW-0472">Membrane</keyword>
<organism evidence="2 3">
    <name type="scientific">Geodermatophilus arenarius</name>
    <dbReference type="NCBI Taxonomy" id="1137990"/>
    <lineage>
        <taxon>Bacteria</taxon>
        <taxon>Bacillati</taxon>
        <taxon>Actinomycetota</taxon>
        <taxon>Actinomycetes</taxon>
        <taxon>Geodermatophilales</taxon>
        <taxon>Geodermatophilaceae</taxon>
        <taxon>Geodermatophilus</taxon>
    </lineage>
</organism>
<comment type="caution">
    <text evidence="2">The sequence shown here is derived from an EMBL/GenBank/DDBJ whole genome shotgun (WGS) entry which is preliminary data.</text>
</comment>
<keyword evidence="3" id="KW-1185">Reference proteome</keyword>
<proteinExistence type="predicted"/>
<keyword evidence="1" id="KW-1133">Transmembrane helix</keyword>
<dbReference type="EMBL" id="JBHSGR010000001">
    <property type="protein sequence ID" value="MFC4691780.1"/>
    <property type="molecule type" value="Genomic_DNA"/>
</dbReference>
<name>A0ABV9LDC5_9ACTN</name>
<feature type="transmembrane region" description="Helical" evidence="1">
    <location>
        <begin position="38"/>
        <end position="60"/>
    </location>
</feature>
<evidence type="ECO:0000256" key="1">
    <source>
        <dbReference type="SAM" id="Phobius"/>
    </source>
</evidence>
<evidence type="ECO:0000313" key="2">
    <source>
        <dbReference type="EMBL" id="MFC4691780.1"/>
    </source>
</evidence>
<feature type="transmembrane region" description="Helical" evidence="1">
    <location>
        <begin position="81"/>
        <end position="105"/>
    </location>
</feature>
<dbReference type="RefSeq" id="WP_387984743.1">
    <property type="nucleotide sequence ID" value="NZ_JBHSGR010000001.1"/>
</dbReference>
<protein>
    <submittedName>
        <fullName evidence="2">Uncharacterized protein</fullName>
    </submittedName>
</protein>
<dbReference type="Proteomes" id="UP001596025">
    <property type="component" value="Unassembled WGS sequence"/>
</dbReference>